<organism evidence="1 2">
    <name type="scientific">Streptomyces niveus</name>
    <name type="common">Streptomyces spheroides</name>
    <dbReference type="NCBI Taxonomy" id="193462"/>
    <lineage>
        <taxon>Bacteria</taxon>
        <taxon>Bacillati</taxon>
        <taxon>Actinomycetota</taxon>
        <taxon>Actinomycetes</taxon>
        <taxon>Kitasatosporales</taxon>
        <taxon>Streptomycetaceae</taxon>
        <taxon>Streptomyces</taxon>
    </lineage>
</organism>
<dbReference type="SUPFAM" id="SSF52540">
    <property type="entry name" value="P-loop containing nucleoside triphosphate hydrolases"/>
    <property type="match status" value="1"/>
</dbReference>
<keyword evidence="2" id="KW-1185">Reference proteome</keyword>
<reference evidence="1" key="1">
    <citation type="submission" date="2022-10" db="EMBL/GenBank/DDBJ databases">
        <title>The complete genomes of actinobacterial strains from the NBC collection.</title>
        <authorList>
            <person name="Joergensen T.S."/>
            <person name="Alvarez Arevalo M."/>
            <person name="Sterndorff E.B."/>
            <person name="Faurdal D."/>
            <person name="Vuksanovic O."/>
            <person name="Mourched A.-S."/>
            <person name="Charusanti P."/>
            <person name="Shaw S."/>
            <person name="Blin K."/>
            <person name="Weber T."/>
        </authorList>
    </citation>
    <scope>NUCLEOTIDE SEQUENCE</scope>
    <source>
        <strain evidence="1">NBC_01432</strain>
    </source>
</reference>
<evidence type="ECO:0000313" key="2">
    <source>
        <dbReference type="Proteomes" id="UP001432209"/>
    </source>
</evidence>
<evidence type="ECO:0000313" key="1">
    <source>
        <dbReference type="EMBL" id="WUX54395.1"/>
    </source>
</evidence>
<accession>A0ABZ2AAQ1</accession>
<dbReference type="InterPro" id="IPR015943">
    <property type="entry name" value="WD40/YVTN_repeat-like_dom_sf"/>
</dbReference>
<protein>
    <recommendedName>
        <fullName evidence="3">Orc1-like AAA ATPase domain-containing protein</fullName>
    </recommendedName>
</protein>
<dbReference type="RefSeq" id="WP_329078002.1">
    <property type="nucleotide sequence ID" value="NZ_CP109495.1"/>
</dbReference>
<dbReference type="Gene3D" id="2.130.10.10">
    <property type="entry name" value="YVTN repeat-like/Quinoprotein amine dehydrogenase"/>
    <property type="match status" value="1"/>
</dbReference>
<dbReference type="SUPFAM" id="SSF50998">
    <property type="entry name" value="Quinoprotein alcohol dehydrogenase-like"/>
    <property type="match status" value="1"/>
</dbReference>
<sequence>MTATRWARPAAGREPAGAALLAWLADPSAPGLCVVAGGPGCGKSALLAWLVGHGTRAGTGRERAVHAFAPLAGMGVRGAVWTLADQLGLVVRGPRDLLARLGADRRPVTVVLPDLHAAADPGALAELVLTLGAHDHVRLVVETRSGTDVHRQLADSRAAVMDLDEPRWTDEARRRSWHAPTASPDPQPPAMVVELDDPAALCGADPWQVTAAFEADQDEHGGLRAAWLRAGQSLCREQGSAERALVLLTALGDGADPRLRPELARLAAGADWHLKWSRIRGDMTPPWPGPVFAMTTAGLPAGQALLADHVGVPRTVRTTDGTPVGRLPQLPGPPVAFGVLTDSTLLALDHQGLLSERTLPGAVRPTGIAALLDDGPTPAQRLTDTLRTHFARSPGTALCATPGVVAVGAADGTVHSFTPGTPDEPARTAALHTGPVTALAALDLPVGDDGQTLPLLYSAGSDGQVRAWAPHTDPQPTSVAERTCPVTALTAAHTARGLVLAVAWADGLVEFRLLDDGETRHLWPGTAVHALALTAPGSLLMGTDDRLLCLRPR</sequence>
<dbReference type="Proteomes" id="UP001432209">
    <property type="component" value="Chromosome"/>
</dbReference>
<proteinExistence type="predicted"/>
<dbReference type="InterPro" id="IPR011047">
    <property type="entry name" value="Quinoprotein_ADH-like_sf"/>
</dbReference>
<dbReference type="EMBL" id="CP109495">
    <property type="protein sequence ID" value="WUX54395.1"/>
    <property type="molecule type" value="Genomic_DNA"/>
</dbReference>
<name>A0ABZ2AAQ1_STRNV</name>
<evidence type="ECO:0008006" key="3">
    <source>
        <dbReference type="Google" id="ProtNLM"/>
    </source>
</evidence>
<dbReference type="InterPro" id="IPR027417">
    <property type="entry name" value="P-loop_NTPase"/>
</dbReference>
<gene>
    <name evidence="1" type="ORF">OG442_24165</name>
</gene>